<proteinExistence type="inferred from homology"/>
<evidence type="ECO:0000256" key="7">
    <source>
        <dbReference type="ARBA" id="ARBA00022519"/>
    </source>
</evidence>
<evidence type="ECO:0000256" key="6">
    <source>
        <dbReference type="ARBA" id="ARBA00022505"/>
    </source>
</evidence>
<dbReference type="AlphaFoldDB" id="A0A840AS59"/>
<feature type="domain" description="ABC transmembrane type-1" evidence="13">
    <location>
        <begin position="13"/>
        <end position="216"/>
    </location>
</feature>
<comment type="similarity">
    <text evidence="3 12">Belongs to the binding-protein-dependent transport system permease family. CysTW subfamily.</text>
</comment>
<feature type="transmembrane region" description="Helical" evidence="11">
    <location>
        <begin position="136"/>
        <end position="160"/>
    </location>
</feature>
<gene>
    <name evidence="14" type="ORF">GGR25_004153</name>
</gene>
<dbReference type="PROSITE" id="PS50928">
    <property type="entry name" value="ABC_TM1"/>
    <property type="match status" value="1"/>
</dbReference>
<dbReference type="PANTHER" id="PTHR30183">
    <property type="entry name" value="MOLYBDENUM TRANSPORT SYSTEM PERMEASE PROTEIN MODB"/>
    <property type="match status" value="1"/>
</dbReference>
<evidence type="ECO:0000256" key="2">
    <source>
        <dbReference type="ARBA" id="ARBA00004429"/>
    </source>
</evidence>
<evidence type="ECO:0000256" key="1">
    <source>
        <dbReference type="ARBA" id="ARBA00002949"/>
    </source>
</evidence>
<keyword evidence="15" id="KW-1185">Reference proteome</keyword>
<evidence type="ECO:0000313" key="14">
    <source>
        <dbReference type="EMBL" id="MBB3933089.1"/>
    </source>
</evidence>
<evidence type="ECO:0000256" key="9">
    <source>
        <dbReference type="ARBA" id="ARBA00022989"/>
    </source>
</evidence>
<sequence length="231" mass="24146">MEQLFTPEEWTAIDLSLKVATVATLASLPVGIAMAMLLARGRFPGRSLLAGIVSLPLVLPPVVTGYLLLLAFGRKGPIGAFLDQTFGLVFAFRWTGAALASAIMGFPLMVRAIGLSIEAIDRRLEDAAATLGAGRIVVFLSVTLPLAIPGILAGAVLAFARSLGEFGATITFVSNIPGETQTIPSAIYALIQSPDGETGALRLTLVSIVIAIGAMLLAEWLAARFRAGERT</sequence>
<keyword evidence="6 12" id="KW-0500">Molybdenum</keyword>
<evidence type="ECO:0000256" key="5">
    <source>
        <dbReference type="ARBA" id="ARBA00022475"/>
    </source>
</evidence>
<evidence type="ECO:0000256" key="12">
    <source>
        <dbReference type="RuleBase" id="RU365097"/>
    </source>
</evidence>
<dbReference type="FunFam" id="1.10.3720.10:FF:000018">
    <property type="entry name" value="Molybdenum transport system permease"/>
    <property type="match status" value="1"/>
</dbReference>
<dbReference type="CDD" id="cd06261">
    <property type="entry name" value="TM_PBP2"/>
    <property type="match status" value="1"/>
</dbReference>
<keyword evidence="9 11" id="KW-1133">Transmembrane helix</keyword>
<keyword evidence="10 11" id="KW-0472">Membrane</keyword>
<feature type="transmembrane region" description="Helical" evidence="11">
    <location>
        <begin position="48"/>
        <end position="72"/>
    </location>
</feature>
<dbReference type="InterPro" id="IPR000515">
    <property type="entry name" value="MetI-like"/>
</dbReference>
<comment type="subcellular location">
    <subcellularLocation>
        <location evidence="2 12">Cell inner membrane</location>
        <topology evidence="2 12">Multi-pass membrane protein</topology>
    </subcellularLocation>
    <subcellularLocation>
        <location evidence="11">Cell membrane</location>
        <topology evidence="11">Multi-pass membrane protein</topology>
    </subcellularLocation>
</comment>
<evidence type="ECO:0000256" key="10">
    <source>
        <dbReference type="ARBA" id="ARBA00023136"/>
    </source>
</evidence>
<feature type="transmembrane region" description="Helical" evidence="11">
    <location>
        <begin position="200"/>
        <end position="222"/>
    </location>
</feature>
<protein>
    <recommendedName>
        <fullName evidence="12">Molybdenum transport system permease</fullName>
    </recommendedName>
</protein>
<evidence type="ECO:0000256" key="4">
    <source>
        <dbReference type="ARBA" id="ARBA00022448"/>
    </source>
</evidence>
<evidence type="ECO:0000256" key="8">
    <source>
        <dbReference type="ARBA" id="ARBA00022692"/>
    </source>
</evidence>
<keyword evidence="7 12" id="KW-0997">Cell inner membrane</keyword>
<comment type="function">
    <text evidence="1 12">Part of the binding-protein-dependent transport system for molybdenum; probably responsible for the translocation of the substrate across the membrane.</text>
</comment>
<evidence type="ECO:0000256" key="11">
    <source>
        <dbReference type="RuleBase" id="RU363032"/>
    </source>
</evidence>
<dbReference type="Gene3D" id="1.10.3720.10">
    <property type="entry name" value="MetI-like"/>
    <property type="match status" value="1"/>
</dbReference>
<accession>A0A840AS59</accession>
<name>A0A840AS59_9HYPH</name>
<dbReference type="InterPro" id="IPR035906">
    <property type="entry name" value="MetI-like_sf"/>
</dbReference>
<dbReference type="RefSeq" id="WP_183400733.1">
    <property type="nucleotide sequence ID" value="NZ_JACIDS010000005.1"/>
</dbReference>
<comment type="caution">
    <text evidence="14">The sequence shown here is derived from an EMBL/GenBank/DDBJ whole genome shotgun (WGS) entry which is preliminary data.</text>
</comment>
<dbReference type="Proteomes" id="UP000553963">
    <property type="component" value="Unassembled WGS sequence"/>
</dbReference>
<evidence type="ECO:0000313" key="15">
    <source>
        <dbReference type="Proteomes" id="UP000553963"/>
    </source>
</evidence>
<feature type="transmembrane region" description="Helical" evidence="11">
    <location>
        <begin position="20"/>
        <end position="39"/>
    </location>
</feature>
<dbReference type="PANTHER" id="PTHR30183:SF3">
    <property type="entry name" value="MOLYBDENUM TRANSPORT SYSTEM PERMEASE PROTEIN MODB"/>
    <property type="match status" value="1"/>
</dbReference>
<dbReference type="InterPro" id="IPR011867">
    <property type="entry name" value="ModB_ABC"/>
</dbReference>
<keyword evidence="8 11" id="KW-0812">Transmembrane</keyword>
<dbReference type="Pfam" id="PF00528">
    <property type="entry name" value="BPD_transp_1"/>
    <property type="match status" value="1"/>
</dbReference>
<evidence type="ECO:0000256" key="3">
    <source>
        <dbReference type="ARBA" id="ARBA00007069"/>
    </source>
</evidence>
<evidence type="ECO:0000259" key="13">
    <source>
        <dbReference type="PROSITE" id="PS50928"/>
    </source>
</evidence>
<dbReference type="GO" id="GO:0005886">
    <property type="term" value="C:plasma membrane"/>
    <property type="evidence" value="ECO:0007669"/>
    <property type="project" value="UniProtKB-SubCell"/>
</dbReference>
<feature type="transmembrane region" description="Helical" evidence="11">
    <location>
        <begin position="92"/>
        <end position="115"/>
    </location>
</feature>
<organism evidence="14 15">
    <name type="scientific">Kaistia hirudinis</name>
    <dbReference type="NCBI Taxonomy" id="1293440"/>
    <lineage>
        <taxon>Bacteria</taxon>
        <taxon>Pseudomonadati</taxon>
        <taxon>Pseudomonadota</taxon>
        <taxon>Alphaproteobacteria</taxon>
        <taxon>Hyphomicrobiales</taxon>
        <taxon>Kaistiaceae</taxon>
        <taxon>Kaistia</taxon>
    </lineage>
</organism>
<dbReference type="GO" id="GO:0015098">
    <property type="term" value="F:molybdate ion transmembrane transporter activity"/>
    <property type="evidence" value="ECO:0007669"/>
    <property type="project" value="UniProtKB-UniRule"/>
</dbReference>
<dbReference type="EMBL" id="JACIDS010000005">
    <property type="protein sequence ID" value="MBB3933089.1"/>
    <property type="molecule type" value="Genomic_DNA"/>
</dbReference>
<dbReference type="SUPFAM" id="SSF161098">
    <property type="entry name" value="MetI-like"/>
    <property type="match status" value="1"/>
</dbReference>
<dbReference type="NCBIfam" id="TIGR02141">
    <property type="entry name" value="modB_ABC"/>
    <property type="match status" value="1"/>
</dbReference>
<dbReference type="NCBIfam" id="NF006939">
    <property type="entry name" value="PRK09421.1"/>
    <property type="match status" value="1"/>
</dbReference>
<keyword evidence="5" id="KW-1003">Cell membrane</keyword>
<keyword evidence="4 11" id="KW-0813">Transport</keyword>
<reference evidence="14 15" key="1">
    <citation type="submission" date="2020-08" db="EMBL/GenBank/DDBJ databases">
        <title>Genomic Encyclopedia of Type Strains, Phase IV (KMG-IV): sequencing the most valuable type-strain genomes for metagenomic binning, comparative biology and taxonomic classification.</title>
        <authorList>
            <person name="Goeker M."/>
        </authorList>
    </citation>
    <scope>NUCLEOTIDE SEQUENCE [LARGE SCALE GENOMIC DNA]</scope>
    <source>
        <strain evidence="14 15">DSM 25966</strain>
    </source>
</reference>